<accession>A0A411AW68</accession>
<dbReference type="SUPFAM" id="SSF69279">
    <property type="entry name" value="Phage tail proteins"/>
    <property type="match status" value="1"/>
</dbReference>
<evidence type="ECO:0000313" key="2">
    <source>
        <dbReference type="Proteomes" id="UP000289486"/>
    </source>
</evidence>
<proteinExistence type="predicted"/>
<keyword evidence="2" id="KW-1185">Reference proteome</keyword>
<evidence type="ECO:0000313" key="1">
    <source>
        <dbReference type="EMBL" id="QAX92344.1"/>
    </source>
</evidence>
<protein>
    <submittedName>
        <fullName evidence="1">Putative tail protein</fullName>
    </submittedName>
</protein>
<dbReference type="Proteomes" id="UP000289486">
    <property type="component" value="Segment"/>
</dbReference>
<name>A0A411AW68_9CAUD</name>
<dbReference type="EMBL" id="MK388689">
    <property type="protein sequence ID" value="QAX92344.1"/>
    <property type="molecule type" value="Genomic_DNA"/>
</dbReference>
<reference evidence="1 2" key="1">
    <citation type="submission" date="2019-01" db="EMBL/GenBank/DDBJ databases">
        <title>Complete genome sequence of Pantoea phage vB_PagM_LIET2.</title>
        <authorList>
            <person name="Truncaite L."/>
            <person name="Simoliuniene M."/>
            <person name="Kazlauskas D."/>
            <person name="Meskys R."/>
            <person name="Simoliunas E."/>
        </authorList>
    </citation>
    <scope>NUCLEOTIDE SEQUENCE [LARGE SCALE GENOMIC DNA]</scope>
</reference>
<gene>
    <name evidence="1" type="ORF">LIET2_gp092</name>
</gene>
<sequence length="312" mass="34027">MPMFGRQVEVIIGLPGSEGVKLTEAFHISGRFTRTGGSSANKGEVTITGLKDDTVRKMQTPGAVVVFKAGYSQDHGPVTFFAGTITRIEPTRDGTDDNVVIEVMDSVIPLRDAKISGSFPPNTSALKILDYVAGQFGLPVRKNLKIADRQMVRAFAYNGRARNAMNEICQFLGLEWSAQGNEIQIIKKGDVYSDVAVVLSHGTGLLGSPKPKSKNMIEKGAAKKGIKYGQDGVIRFTKTDPSAKIKDRQMLQVQGYSVESLMNPMIYPGALVQLYSRGVDGKFFRVEACEYEIDTHSGNFLVRAELRAVDGK</sequence>
<organism evidence="1 2">
    <name type="scientific">Pantoea phage vB_PagM_LIET2</name>
    <dbReference type="NCBI Taxonomy" id="2508071"/>
    <lineage>
        <taxon>Viruses</taxon>
        <taxon>Duplodnaviria</taxon>
        <taxon>Heunggongvirae</taxon>
        <taxon>Uroviricota</taxon>
        <taxon>Caudoviricetes</taxon>
        <taxon>Lietduovirus</taxon>
        <taxon>Lietduovirus LIET2</taxon>
    </lineage>
</organism>